<protein>
    <submittedName>
        <fullName evidence="1">Uncharacterized protein</fullName>
    </submittedName>
</protein>
<name>A0AAD5NMQ7_ACENE</name>
<dbReference type="Proteomes" id="UP001064489">
    <property type="component" value="Chromosome 8"/>
</dbReference>
<comment type="caution">
    <text evidence="1">The sequence shown here is derived from an EMBL/GenBank/DDBJ whole genome shotgun (WGS) entry which is preliminary data.</text>
</comment>
<keyword evidence="2" id="KW-1185">Reference proteome</keyword>
<gene>
    <name evidence="1" type="ORF">LWI28_001103</name>
</gene>
<reference evidence="1" key="2">
    <citation type="submission" date="2023-02" db="EMBL/GenBank/DDBJ databases">
        <authorList>
            <person name="Swenson N.G."/>
            <person name="Wegrzyn J.L."/>
            <person name="Mcevoy S.L."/>
        </authorList>
    </citation>
    <scope>NUCLEOTIDE SEQUENCE</scope>
    <source>
        <strain evidence="1">91603</strain>
        <tissue evidence="1">Leaf</tissue>
    </source>
</reference>
<dbReference type="AlphaFoldDB" id="A0AAD5NMQ7"/>
<proteinExistence type="predicted"/>
<accession>A0AAD5NMQ7</accession>
<evidence type="ECO:0000313" key="2">
    <source>
        <dbReference type="Proteomes" id="UP001064489"/>
    </source>
</evidence>
<sequence>MVMSSIGQVWYLILKSLRFKGVARFISGLREDIRDEICLLSLRNLLEAIDLATRIENDLVKEKEATQEEDDKIVLLILENFTQQMVEEIDLEVVNDVHIDPTKQVIEEIDKRIGSNIFEGFVVMSRVLNGQIVSTLGFGFENVKTKGLPCCVKWYQSHGCVPMAVTGDRRKRTLFDEDQECYRTSSGNRESHFGRVLSRPQRQLMVVGILVQHRCLKAQAIGEANIEGGVPTDESVLHHHLTANLEEFFKICKPNVQGSKESQLGLELVGKMDGSSAMGESWSDRERTQRLPVICKEQEC</sequence>
<dbReference type="EMBL" id="JAJSOW010000103">
    <property type="protein sequence ID" value="KAI9173419.1"/>
    <property type="molecule type" value="Genomic_DNA"/>
</dbReference>
<evidence type="ECO:0000313" key="1">
    <source>
        <dbReference type="EMBL" id="KAI9173419.1"/>
    </source>
</evidence>
<organism evidence="1 2">
    <name type="scientific">Acer negundo</name>
    <name type="common">Box elder</name>
    <dbReference type="NCBI Taxonomy" id="4023"/>
    <lineage>
        <taxon>Eukaryota</taxon>
        <taxon>Viridiplantae</taxon>
        <taxon>Streptophyta</taxon>
        <taxon>Embryophyta</taxon>
        <taxon>Tracheophyta</taxon>
        <taxon>Spermatophyta</taxon>
        <taxon>Magnoliopsida</taxon>
        <taxon>eudicotyledons</taxon>
        <taxon>Gunneridae</taxon>
        <taxon>Pentapetalae</taxon>
        <taxon>rosids</taxon>
        <taxon>malvids</taxon>
        <taxon>Sapindales</taxon>
        <taxon>Sapindaceae</taxon>
        <taxon>Hippocastanoideae</taxon>
        <taxon>Acereae</taxon>
        <taxon>Acer</taxon>
    </lineage>
</organism>
<reference evidence="1" key="1">
    <citation type="journal article" date="2022" name="Plant J.">
        <title>Strategies of tolerance reflected in two North American maple genomes.</title>
        <authorList>
            <person name="McEvoy S.L."/>
            <person name="Sezen U.U."/>
            <person name="Trouern-Trend A."/>
            <person name="McMahon S.M."/>
            <person name="Schaberg P.G."/>
            <person name="Yang J."/>
            <person name="Wegrzyn J.L."/>
            <person name="Swenson N.G."/>
        </authorList>
    </citation>
    <scope>NUCLEOTIDE SEQUENCE</scope>
    <source>
        <strain evidence="1">91603</strain>
    </source>
</reference>